<evidence type="ECO:0000313" key="2">
    <source>
        <dbReference type="EMBL" id="CAK1254433.1"/>
    </source>
</evidence>
<dbReference type="CDD" id="cd02042">
    <property type="entry name" value="ParAB_family"/>
    <property type="match status" value="1"/>
</dbReference>
<accession>A0ABN9YZI2</accession>
<reference evidence="2 3" key="1">
    <citation type="submission" date="2023-10" db="EMBL/GenBank/DDBJ databases">
        <authorList>
            <person name="Botero Cardona J."/>
        </authorList>
    </citation>
    <scope>NUCLEOTIDE SEQUENCE [LARGE SCALE GENOMIC DNA]</scope>
    <source>
        <strain evidence="2 3">R-53137</strain>
    </source>
</reference>
<dbReference type="SUPFAM" id="SSF52540">
    <property type="entry name" value="P-loop containing nucleoside triphosphate hydrolases"/>
    <property type="match status" value="1"/>
</dbReference>
<dbReference type="Gene3D" id="3.40.50.300">
    <property type="entry name" value="P-loop containing nucleotide triphosphate hydrolases"/>
    <property type="match status" value="1"/>
</dbReference>
<feature type="domain" description="AAA" evidence="1">
    <location>
        <begin position="4"/>
        <end position="186"/>
    </location>
</feature>
<evidence type="ECO:0000259" key="1">
    <source>
        <dbReference type="Pfam" id="PF13614"/>
    </source>
</evidence>
<dbReference type="PANTHER" id="PTHR13696:SF99">
    <property type="entry name" value="COBYRINIC ACID AC-DIAMIDE SYNTHASE"/>
    <property type="match status" value="1"/>
</dbReference>
<sequence>MSTNITFGNFKGGTGKTTNSVLISYHLARKGYKTLLVDLDPQANATSLLLKTAQSEHKETISFPKTLMTAISEGNLSQIVTPIINNLFLLPGFADFTSYPLFLEKKFPESQKDRIFFLKQLITPIEDQYDFIIFDVPPTLSTYTDSSMVASDYIVIVLQTQERSLVGAEAFIQYTQELYNTYTSNVNFDIVGLLPVLLKNTSPVDQTILEQSKEKFGSENLFENVVRNMERVKRYDLIGITNPDNHHTRDMHDLRLHALYSNITDELLERIDK</sequence>
<dbReference type="InterPro" id="IPR027417">
    <property type="entry name" value="P-loop_NTPase"/>
</dbReference>
<comment type="caution">
    <text evidence="2">The sequence shown here is derived from an EMBL/GenBank/DDBJ whole genome shotgun (WGS) entry which is preliminary data.</text>
</comment>
<gene>
    <name evidence="2" type="ORF">R53137_KAKDMLNK_01565</name>
</gene>
<dbReference type="EMBL" id="CAUZLT010000008">
    <property type="protein sequence ID" value="CAK1254433.1"/>
    <property type="molecule type" value="Genomic_DNA"/>
</dbReference>
<proteinExistence type="predicted"/>
<keyword evidence="3" id="KW-1185">Reference proteome</keyword>
<evidence type="ECO:0000313" key="3">
    <source>
        <dbReference type="Proteomes" id="UP001314262"/>
    </source>
</evidence>
<dbReference type="RefSeq" id="WP_338344479.1">
    <property type="nucleotide sequence ID" value="NZ_CAUZLT010000008.1"/>
</dbReference>
<name>A0ABN9YZI2_9LACO</name>
<dbReference type="PANTHER" id="PTHR13696">
    <property type="entry name" value="P-LOOP CONTAINING NUCLEOSIDE TRIPHOSPHATE HYDROLASE"/>
    <property type="match status" value="1"/>
</dbReference>
<dbReference type="Pfam" id="PF13614">
    <property type="entry name" value="AAA_31"/>
    <property type="match status" value="1"/>
</dbReference>
<dbReference type="InterPro" id="IPR025669">
    <property type="entry name" value="AAA_dom"/>
</dbReference>
<dbReference type="InterPro" id="IPR050678">
    <property type="entry name" value="DNA_Partitioning_ATPase"/>
</dbReference>
<dbReference type="Proteomes" id="UP001314262">
    <property type="component" value="Unassembled WGS sequence"/>
</dbReference>
<protein>
    <submittedName>
        <fullName evidence="2">ParA-like ATPase involved in chromosome/plasmid partitioning or cellulose biosynthesis protein BcsQ (ParA)</fullName>
    </submittedName>
</protein>
<organism evidence="2 3">
    <name type="scientific">Fructobacillus tropaeoli</name>
    <dbReference type="NCBI Taxonomy" id="709323"/>
    <lineage>
        <taxon>Bacteria</taxon>
        <taxon>Bacillati</taxon>
        <taxon>Bacillota</taxon>
        <taxon>Bacilli</taxon>
        <taxon>Lactobacillales</taxon>
        <taxon>Lactobacillaceae</taxon>
        <taxon>Fructobacillus</taxon>
    </lineage>
</organism>